<name>A0A7D9H6W3_DEKBR</name>
<proteinExistence type="predicted"/>
<reference evidence="2 3" key="1">
    <citation type="submission" date="2019-07" db="EMBL/GenBank/DDBJ databases">
        <authorList>
            <person name="Friedrich A."/>
            <person name="Schacherer J."/>
        </authorList>
    </citation>
    <scope>NUCLEOTIDE SEQUENCE [LARGE SCALE GENOMIC DNA]</scope>
</reference>
<sequence>MLSQILIYFAVLAGFCTAAIIPLINDNDILNEPSEPRFPEKRPFMNDEMQLYSKEYNEKASAVLLSYEELSKNKLQSLGISGSILSVLTKGIETSDNFFLPFNSKSVFMLETESSVLIGKDNISMMMPFDINGDYLLKDVNLLIPRSFLNRYGLWNLTRPGGHEIFDGAFFRNESKPLNFDSPVLIMIFKEDNSLTKGMSKMFFDKFALTWVNSRDSTDLLHSVFCSVNGNSTFGACLKVNDGNRQIFVYPSYTSIQKREINFNGFFGPFLVKREVQDSNTNDQDFAEEQSTKEVFEIQLDDSEPQANENSYANITDCLQNGEPVALNVVEADDEYEIPANRPPRNPHYSQVIYPDLVHVNSLSLAKRGEKETNCEPITWTNLFRHALFGSPSNFCT</sequence>
<feature type="signal peptide" evidence="1">
    <location>
        <begin position="1"/>
        <end position="18"/>
    </location>
</feature>
<dbReference type="AlphaFoldDB" id="A0A7D9H6W3"/>
<evidence type="ECO:0000256" key="1">
    <source>
        <dbReference type="SAM" id="SignalP"/>
    </source>
</evidence>
<evidence type="ECO:0000313" key="2">
    <source>
        <dbReference type="EMBL" id="VUG19965.1"/>
    </source>
</evidence>
<dbReference type="Proteomes" id="UP000478008">
    <property type="component" value="Unassembled WGS sequence"/>
</dbReference>
<dbReference type="EMBL" id="CABFWN010000006">
    <property type="protein sequence ID" value="VUG19965.1"/>
    <property type="molecule type" value="Genomic_DNA"/>
</dbReference>
<accession>A0A7D9H6W3</accession>
<gene>
    <name evidence="2" type="ORF">DEBR0S6_04544G</name>
</gene>
<keyword evidence="3" id="KW-1185">Reference proteome</keyword>
<evidence type="ECO:0000313" key="3">
    <source>
        <dbReference type="Proteomes" id="UP000478008"/>
    </source>
</evidence>
<keyword evidence="1" id="KW-0732">Signal</keyword>
<protein>
    <submittedName>
        <fullName evidence="2">DEBR0S6_04544g1_1</fullName>
    </submittedName>
</protein>
<organism evidence="2 3">
    <name type="scientific">Dekkera bruxellensis</name>
    <name type="common">Brettanomyces custersii</name>
    <dbReference type="NCBI Taxonomy" id="5007"/>
    <lineage>
        <taxon>Eukaryota</taxon>
        <taxon>Fungi</taxon>
        <taxon>Dikarya</taxon>
        <taxon>Ascomycota</taxon>
        <taxon>Saccharomycotina</taxon>
        <taxon>Pichiomycetes</taxon>
        <taxon>Pichiales</taxon>
        <taxon>Pichiaceae</taxon>
        <taxon>Brettanomyces</taxon>
    </lineage>
</organism>
<feature type="chain" id="PRO_5028981245" evidence="1">
    <location>
        <begin position="19"/>
        <end position="397"/>
    </location>
</feature>